<dbReference type="EMBL" id="AJWK01008723">
    <property type="status" value="NOT_ANNOTATED_CDS"/>
    <property type="molecule type" value="Genomic_DNA"/>
</dbReference>
<dbReference type="GO" id="GO:0031146">
    <property type="term" value="P:SCF-dependent proteasomal ubiquitin-dependent protein catabolic process"/>
    <property type="evidence" value="ECO:0007669"/>
    <property type="project" value="TreeGrafter"/>
</dbReference>
<dbReference type="Gene3D" id="3.80.10.10">
    <property type="entry name" value="Ribonuclease Inhibitor"/>
    <property type="match status" value="1"/>
</dbReference>
<sequence length="341" mass="39080">MASGSVDNVGMQLEEENPDNLSQSTTFLDLPLVYVMPIIAQYLRPKELFALRCVSQYCKQVVDDVGFAALGIVDLTDSGCGWRNSRYNNMREEIVDARTAMKKRIMQKCRKAWKLKIDERWLTDYLIHDFLRNNPSLEALHLVNCSPISNEALQPLLNCKNFSVLKVPDTQCGDDEFLRSLGQHNKQLLELDLEDSNVRTFYSPTAIKNFVSKQPHLRYICLPYIDDFGINHKIIETIVEICKDLESIKLAGWRSGDDRPLLWLAESCKKLKEISLGDLNWRENREIVVYMTAKGINFHWGTGSNCYVDIEGYIFHDNSGDDDSGSEEDEVGILRVLNHLH</sequence>
<reference evidence="3" key="3">
    <citation type="submission" date="2020-05" db="UniProtKB">
        <authorList>
            <consortium name="EnsemblMetazoa"/>
        </authorList>
    </citation>
    <scope>IDENTIFICATION</scope>
    <source>
        <strain evidence="3">Jacobina</strain>
    </source>
</reference>
<accession>A0A1B0CEC0</accession>
<evidence type="ECO:0000313" key="4">
    <source>
        <dbReference type="Proteomes" id="UP000092461"/>
    </source>
</evidence>
<name>A0A1B0CEC0_LUTLO</name>
<dbReference type="Pfam" id="PF00646">
    <property type="entry name" value="F-box"/>
    <property type="match status" value="1"/>
</dbReference>
<dbReference type="PANTHER" id="PTHR13318:SF190">
    <property type="entry name" value="PARTNER OF PAIRED, ISOFORM B"/>
    <property type="match status" value="1"/>
</dbReference>
<dbReference type="InterPro" id="IPR032675">
    <property type="entry name" value="LRR_dom_sf"/>
</dbReference>
<dbReference type="EnsemblMetazoa" id="LLOJ002690-RA">
    <property type="protein sequence ID" value="LLOJ002690-PA"/>
    <property type="gene ID" value="LLOJ002690"/>
</dbReference>
<organism evidence="3 4">
    <name type="scientific">Lutzomyia longipalpis</name>
    <name type="common">Sand fly</name>
    <dbReference type="NCBI Taxonomy" id="7200"/>
    <lineage>
        <taxon>Eukaryota</taxon>
        <taxon>Metazoa</taxon>
        <taxon>Ecdysozoa</taxon>
        <taxon>Arthropoda</taxon>
        <taxon>Hexapoda</taxon>
        <taxon>Insecta</taxon>
        <taxon>Pterygota</taxon>
        <taxon>Neoptera</taxon>
        <taxon>Endopterygota</taxon>
        <taxon>Diptera</taxon>
        <taxon>Nematocera</taxon>
        <taxon>Psychodoidea</taxon>
        <taxon>Psychodidae</taxon>
        <taxon>Lutzomyia</taxon>
        <taxon>Lutzomyia</taxon>
    </lineage>
</organism>
<dbReference type="SUPFAM" id="SSF52047">
    <property type="entry name" value="RNI-like"/>
    <property type="match status" value="1"/>
</dbReference>
<dbReference type="AlphaFoldDB" id="A0A1B0CEC0"/>
<dbReference type="InterPro" id="IPR001810">
    <property type="entry name" value="F-box_dom"/>
</dbReference>
<evidence type="ECO:0000313" key="2">
    <source>
        <dbReference type="EMBL" id="MBC1173854.1"/>
    </source>
</evidence>
<dbReference type="VEuPathDB" id="VectorBase:LLOJ002690"/>
<dbReference type="Proteomes" id="UP000092461">
    <property type="component" value="Unassembled WGS sequence"/>
</dbReference>
<dbReference type="PANTHER" id="PTHR13318">
    <property type="entry name" value="PARTNER OF PAIRED, ISOFORM B-RELATED"/>
    <property type="match status" value="1"/>
</dbReference>
<dbReference type="GO" id="GO:0019005">
    <property type="term" value="C:SCF ubiquitin ligase complex"/>
    <property type="evidence" value="ECO:0007669"/>
    <property type="project" value="TreeGrafter"/>
</dbReference>
<keyword evidence="4" id="KW-1185">Reference proteome</keyword>
<evidence type="ECO:0000313" key="3">
    <source>
        <dbReference type="EnsemblMetazoa" id="LLOJ002690-PA"/>
    </source>
</evidence>
<dbReference type="EMBL" id="GITU01005151">
    <property type="protein sequence ID" value="MBC1173854.1"/>
    <property type="molecule type" value="Transcribed_RNA"/>
</dbReference>
<feature type="domain" description="F-box" evidence="1">
    <location>
        <begin position="28"/>
        <end position="67"/>
    </location>
</feature>
<dbReference type="VEuPathDB" id="VectorBase:LLONM1_002928"/>
<reference evidence="4" key="1">
    <citation type="submission" date="2012-05" db="EMBL/GenBank/DDBJ databases">
        <title>Whole Genome Assembly of Lutzomyia longipalpis.</title>
        <authorList>
            <person name="Richards S."/>
            <person name="Qu C."/>
            <person name="Dillon R."/>
            <person name="Worley K."/>
            <person name="Scherer S."/>
            <person name="Batterton M."/>
            <person name="Taylor A."/>
            <person name="Hawes A."/>
            <person name="Hernandez B."/>
            <person name="Kovar C."/>
            <person name="Mandapat C."/>
            <person name="Pham C."/>
            <person name="Qu C."/>
            <person name="Jing C."/>
            <person name="Bess C."/>
            <person name="Bandaranaike D."/>
            <person name="Ngo D."/>
            <person name="Ongeri F."/>
            <person name="Arias F."/>
            <person name="Lara F."/>
            <person name="Weissenberger G."/>
            <person name="Kamau G."/>
            <person name="Han H."/>
            <person name="Shen H."/>
            <person name="Dinh H."/>
            <person name="Khalil I."/>
            <person name="Jones J."/>
            <person name="Shafer J."/>
            <person name="Jayaseelan J."/>
            <person name="Quiroz J."/>
            <person name="Blankenburg K."/>
            <person name="Nguyen L."/>
            <person name="Jackson L."/>
            <person name="Francisco L."/>
            <person name="Tang L.-Y."/>
            <person name="Pu L.-L."/>
            <person name="Perales L."/>
            <person name="Lorensuhewa L."/>
            <person name="Munidasa M."/>
            <person name="Coyle M."/>
            <person name="Taylor M."/>
            <person name="Puazo M."/>
            <person name="Firestine M."/>
            <person name="Scheel M."/>
            <person name="Javaid M."/>
            <person name="Wang M."/>
            <person name="Li M."/>
            <person name="Tabassum N."/>
            <person name="Saada N."/>
            <person name="Osuji N."/>
            <person name="Aqrawi P."/>
            <person name="Fu Q."/>
            <person name="Thornton R."/>
            <person name="Raj R."/>
            <person name="Goodspeed R."/>
            <person name="Mata R."/>
            <person name="Najjar R."/>
            <person name="Gubbala S."/>
            <person name="Lee S."/>
            <person name="Denson S."/>
            <person name="Patil S."/>
            <person name="Macmil S."/>
            <person name="Qi S."/>
            <person name="Matskevitch T."/>
            <person name="Palculict T."/>
            <person name="Mathew T."/>
            <person name="Vee V."/>
            <person name="Velamala V."/>
            <person name="Korchina V."/>
            <person name="Cai W."/>
            <person name="Liu W."/>
            <person name="Dai W."/>
            <person name="Zou X."/>
            <person name="Zhu Y."/>
            <person name="Zhang Y."/>
            <person name="Wu Y.-Q."/>
            <person name="Xin Y."/>
            <person name="Nazarath L."/>
            <person name="Kovar C."/>
            <person name="Han Y."/>
            <person name="Muzny D."/>
            <person name="Gibbs R."/>
        </authorList>
    </citation>
    <scope>NUCLEOTIDE SEQUENCE [LARGE SCALE GENOMIC DNA]</scope>
    <source>
        <strain evidence="4">Jacobina</strain>
    </source>
</reference>
<evidence type="ECO:0000259" key="1">
    <source>
        <dbReference type="Pfam" id="PF00646"/>
    </source>
</evidence>
<protein>
    <submittedName>
        <fullName evidence="2">Putative leucine rich repeat some</fullName>
    </submittedName>
</protein>
<reference evidence="2" key="2">
    <citation type="journal article" date="2020" name="BMC">
        <title>Leishmania infection induces a limited differential gene expression in the sand fly midgut.</title>
        <authorList>
            <person name="Coutinho-Abreu I.V."/>
            <person name="Serafim T.D."/>
            <person name="Meneses C."/>
            <person name="Kamhawi S."/>
            <person name="Oliveira F."/>
            <person name="Valenzuela J.G."/>
        </authorList>
    </citation>
    <scope>NUCLEOTIDE SEQUENCE</scope>
    <source>
        <strain evidence="2">Jacobina</strain>
        <tissue evidence="2">Midgut</tissue>
    </source>
</reference>
<proteinExistence type="predicted"/>